<evidence type="ECO:0000313" key="13">
    <source>
        <dbReference type="EMBL" id="GLJ57251.1"/>
    </source>
</evidence>
<proteinExistence type="inferred from homology"/>
<dbReference type="PROSITE" id="PS51767">
    <property type="entry name" value="PEPTIDASE_A1"/>
    <property type="match status" value="1"/>
</dbReference>
<evidence type="ECO:0000256" key="5">
    <source>
        <dbReference type="ARBA" id="ARBA00023180"/>
    </source>
</evidence>
<dbReference type="InterPro" id="IPR021109">
    <property type="entry name" value="Peptidase_aspartic_dom_sf"/>
</dbReference>
<keyword evidence="2" id="KW-0645">Protease</keyword>
<dbReference type="Proteomes" id="UP001234787">
    <property type="component" value="Unassembled WGS sequence"/>
</dbReference>
<dbReference type="EMBL" id="BSEH01000062">
    <property type="protein sequence ID" value="GLJ56985.1"/>
    <property type="molecule type" value="Genomic_DNA"/>
</dbReference>
<dbReference type="InterPro" id="IPR032861">
    <property type="entry name" value="TAXi_N"/>
</dbReference>
<evidence type="ECO:0000313" key="16">
    <source>
        <dbReference type="Proteomes" id="UP001234787"/>
    </source>
</evidence>
<evidence type="ECO:0000256" key="7">
    <source>
        <dbReference type="SAM" id="Phobius"/>
    </source>
</evidence>
<evidence type="ECO:0000313" key="12">
    <source>
        <dbReference type="EMBL" id="GLJ57240.1"/>
    </source>
</evidence>
<evidence type="ECO:0000313" key="15">
    <source>
        <dbReference type="EMBL" id="GLJ58011.1"/>
    </source>
</evidence>
<dbReference type="Pfam" id="PF14541">
    <property type="entry name" value="TAXi_C"/>
    <property type="match status" value="1"/>
</dbReference>
<dbReference type="InterPro" id="IPR032799">
    <property type="entry name" value="TAXi_C"/>
</dbReference>
<dbReference type="EMBL" id="BSEH01000239">
    <property type="protein sequence ID" value="GLJ58011.1"/>
    <property type="molecule type" value="Genomic_DNA"/>
</dbReference>
<keyword evidence="3" id="KW-0064">Aspartyl protease</keyword>
<dbReference type="GO" id="GO:0004190">
    <property type="term" value="F:aspartic-type endopeptidase activity"/>
    <property type="evidence" value="ECO:0007669"/>
    <property type="project" value="UniProtKB-KW"/>
</dbReference>
<sequence length="478" mass="51727">MAHKNAITLVVANLTICCFFSLLCSEEARGGPHLERNSAIARLKRMEASIKAVQSGRTETQLGGAVAPLIRLPTTHVVNIGIGTPPRNFRGKVDTGSDLIWFQCDPFNGSRRYTLPMFYPEDSSTYRPVPCSSSLCSALGNSTCALDCQYSHIYSGSWSTQGELSFETFTMADTSGAAHSFGGIAFGCSHIVQGDGLEEANGVVGLGRGQLSLISQIGESKFSYCLSFEYNGSPFHDIDRFSTPLLLGSAAELNGIGVQSTMVINNTVLPKLNSYYYFSVEGITLGNVSLNIPRGTFDIQSNGSGGFIIDSGTHYTVLPHAAFTAVASVLDSVLGLPRSNDSKAGLSVCYSSPYYDYIPDVNMTFHMLGADYIVEGKHNFVQYTESGPTKIGNLLCLAMLDMDEASVAGVPAVLGSFQQQDYHILYDNAKQRLSFTPTRCRSLYMSSYLQSKAPIPILGCHFLLPLLLLYFVAFSLTV</sequence>
<reference evidence="13" key="1">
    <citation type="submission" date="2022-12" db="EMBL/GenBank/DDBJ databases">
        <title>Chromosome-Level Genome Assembly of Japanese Cedar (Cryptomeriajaponica D. Don).</title>
        <authorList>
            <person name="Fujino T."/>
            <person name="Yamaguchi K."/>
            <person name="Yokoyama T."/>
            <person name="Hamanaka T."/>
            <person name="Harazono Y."/>
            <person name="Kamada H."/>
            <person name="Kobayashi W."/>
            <person name="Ujino-Ihara T."/>
            <person name="Uchiyama K."/>
            <person name="Matsumoto A."/>
            <person name="Izuno A."/>
            <person name="Tsumura Y."/>
            <person name="Toyoda A."/>
            <person name="Shigenobu S."/>
            <person name="Moriguchi Y."/>
            <person name="Ueno S."/>
            <person name="Kasahara M."/>
        </authorList>
    </citation>
    <scope>NUCLEOTIDE SEQUENCE</scope>
</reference>
<comment type="caution">
    <text evidence="13">The sequence shown here is derived from an EMBL/GenBank/DDBJ whole genome shotgun (WGS) entry which is preliminary data.</text>
</comment>
<feature type="active site" evidence="6">
    <location>
        <position position="310"/>
    </location>
</feature>
<evidence type="ECO:0000313" key="10">
    <source>
        <dbReference type="EMBL" id="GLJ56975.1"/>
    </source>
</evidence>
<feature type="domain" description="Peptidase A1" evidence="9">
    <location>
        <begin position="76"/>
        <end position="436"/>
    </location>
</feature>
<name>A0AAD3RPH8_CRYJA</name>
<dbReference type="EMBL" id="BSEH01000062">
    <property type="protein sequence ID" value="GLJ56975.1"/>
    <property type="molecule type" value="Genomic_DNA"/>
</dbReference>
<accession>A0AAD3RPH8</accession>
<dbReference type="PANTHER" id="PTHR47967">
    <property type="entry name" value="OS07G0603500 PROTEIN-RELATED"/>
    <property type="match status" value="1"/>
</dbReference>
<evidence type="ECO:0000256" key="3">
    <source>
        <dbReference type="ARBA" id="ARBA00022750"/>
    </source>
</evidence>
<keyword evidence="16" id="KW-1185">Reference proteome</keyword>
<feature type="active site" evidence="6">
    <location>
        <position position="94"/>
    </location>
</feature>
<dbReference type="InterPro" id="IPR051708">
    <property type="entry name" value="Plant_Aspart_Prot_A1"/>
</dbReference>
<organism evidence="13 16">
    <name type="scientific">Cryptomeria japonica</name>
    <name type="common">Japanese cedar</name>
    <name type="synonym">Cupressus japonica</name>
    <dbReference type="NCBI Taxonomy" id="3369"/>
    <lineage>
        <taxon>Eukaryota</taxon>
        <taxon>Viridiplantae</taxon>
        <taxon>Streptophyta</taxon>
        <taxon>Embryophyta</taxon>
        <taxon>Tracheophyta</taxon>
        <taxon>Spermatophyta</taxon>
        <taxon>Pinopsida</taxon>
        <taxon>Pinidae</taxon>
        <taxon>Conifers II</taxon>
        <taxon>Cupressales</taxon>
        <taxon>Cupressaceae</taxon>
        <taxon>Cryptomeria</taxon>
    </lineage>
</organism>
<feature type="signal peptide" evidence="8">
    <location>
        <begin position="1"/>
        <end position="30"/>
    </location>
</feature>
<evidence type="ECO:0000313" key="14">
    <source>
        <dbReference type="EMBL" id="GLJ57261.1"/>
    </source>
</evidence>
<dbReference type="EMBL" id="BSEH01000094">
    <property type="protein sequence ID" value="GLJ57251.1"/>
    <property type="molecule type" value="Genomic_DNA"/>
</dbReference>
<evidence type="ECO:0000259" key="9">
    <source>
        <dbReference type="PROSITE" id="PS51767"/>
    </source>
</evidence>
<dbReference type="Pfam" id="PF14543">
    <property type="entry name" value="TAXi_N"/>
    <property type="match status" value="1"/>
</dbReference>
<evidence type="ECO:0000256" key="1">
    <source>
        <dbReference type="ARBA" id="ARBA00007447"/>
    </source>
</evidence>
<evidence type="ECO:0000313" key="11">
    <source>
        <dbReference type="EMBL" id="GLJ56985.1"/>
    </source>
</evidence>
<evidence type="ECO:0000256" key="8">
    <source>
        <dbReference type="SAM" id="SignalP"/>
    </source>
</evidence>
<evidence type="ECO:0000256" key="2">
    <source>
        <dbReference type="ARBA" id="ARBA00022670"/>
    </source>
</evidence>
<dbReference type="InterPro" id="IPR033121">
    <property type="entry name" value="PEPTIDASE_A1"/>
</dbReference>
<dbReference type="CDD" id="cd05476">
    <property type="entry name" value="pepsin_A_like_plant"/>
    <property type="match status" value="1"/>
</dbReference>
<keyword evidence="8" id="KW-0732">Signal</keyword>
<dbReference type="EMBL" id="BSEH01000094">
    <property type="protein sequence ID" value="GLJ57261.1"/>
    <property type="molecule type" value="Genomic_DNA"/>
</dbReference>
<keyword evidence="7" id="KW-0472">Membrane</keyword>
<feature type="chain" id="PRO_5044167947" description="Peptidase A1 domain-containing protein" evidence="8">
    <location>
        <begin position="31"/>
        <end position="478"/>
    </location>
</feature>
<dbReference type="PANTHER" id="PTHR47967:SF128">
    <property type="entry name" value="ASPARTIC PROTEINASE CDR1-LIKE"/>
    <property type="match status" value="1"/>
</dbReference>
<keyword evidence="4" id="KW-0378">Hydrolase</keyword>
<dbReference type="GO" id="GO:0005576">
    <property type="term" value="C:extracellular region"/>
    <property type="evidence" value="ECO:0007669"/>
    <property type="project" value="TreeGrafter"/>
</dbReference>
<keyword evidence="5" id="KW-0325">Glycoprotein</keyword>
<evidence type="ECO:0000256" key="4">
    <source>
        <dbReference type="ARBA" id="ARBA00022801"/>
    </source>
</evidence>
<dbReference type="PRINTS" id="PR00792">
    <property type="entry name" value="PEPSIN"/>
</dbReference>
<protein>
    <recommendedName>
        <fullName evidence="9">Peptidase A1 domain-containing protein</fullName>
    </recommendedName>
</protein>
<dbReference type="InterPro" id="IPR034161">
    <property type="entry name" value="Pepsin-like_plant"/>
</dbReference>
<keyword evidence="7" id="KW-0812">Transmembrane</keyword>
<gene>
    <name evidence="10" type="ORF">SUGI_1279240</name>
    <name evidence="11" type="ORF">SUGI_1279350</name>
    <name evidence="12" type="ORF">SUGI_1307450</name>
    <name evidence="13" type="ORF">SUGI_1307570</name>
    <name evidence="14" type="ORF">SUGI_1307680</name>
    <name evidence="15" type="ORF">SUGI_1401560</name>
</gene>
<comment type="similarity">
    <text evidence="1">Belongs to the peptidase A1 family.</text>
</comment>
<dbReference type="EMBL" id="BSEH01000094">
    <property type="protein sequence ID" value="GLJ57240.1"/>
    <property type="molecule type" value="Genomic_DNA"/>
</dbReference>
<keyword evidence="7" id="KW-1133">Transmembrane helix</keyword>
<dbReference type="SUPFAM" id="SSF50630">
    <property type="entry name" value="Acid proteases"/>
    <property type="match status" value="1"/>
</dbReference>
<evidence type="ECO:0000256" key="6">
    <source>
        <dbReference type="PIRSR" id="PIRSR601461-1"/>
    </source>
</evidence>
<dbReference type="AlphaFoldDB" id="A0AAD3RPH8"/>
<dbReference type="GO" id="GO:0006508">
    <property type="term" value="P:proteolysis"/>
    <property type="evidence" value="ECO:0007669"/>
    <property type="project" value="UniProtKB-KW"/>
</dbReference>
<dbReference type="InterPro" id="IPR001461">
    <property type="entry name" value="Aspartic_peptidase_A1"/>
</dbReference>
<feature type="transmembrane region" description="Helical" evidence="7">
    <location>
        <begin position="455"/>
        <end position="476"/>
    </location>
</feature>
<dbReference type="Gene3D" id="2.40.70.10">
    <property type="entry name" value="Acid Proteases"/>
    <property type="match status" value="2"/>
</dbReference>